<proteinExistence type="predicted"/>
<evidence type="ECO:0000313" key="6">
    <source>
        <dbReference type="Proteomes" id="UP000709437"/>
    </source>
</evidence>
<dbReference type="InterPro" id="IPR024072">
    <property type="entry name" value="DHFR-like_dom_sf"/>
</dbReference>
<accession>A0A9Q2W2Z9</accession>
<evidence type="ECO:0000256" key="2">
    <source>
        <dbReference type="ARBA" id="ARBA00022857"/>
    </source>
</evidence>
<dbReference type="InterPro" id="IPR050765">
    <property type="entry name" value="Riboflavin_Biosynth_HTPR"/>
</dbReference>
<dbReference type="PANTHER" id="PTHR38011:SF7">
    <property type="entry name" value="2,5-DIAMINO-6-RIBOSYLAMINO-4(3H)-PYRIMIDINONE 5'-PHOSPHATE REDUCTASE"/>
    <property type="match status" value="1"/>
</dbReference>
<gene>
    <name evidence="5" type="ORF">KK103_09175</name>
</gene>
<dbReference type="EMBL" id="JAHEWX010000009">
    <property type="protein sequence ID" value="MBT1541931.1"/>
    <property type="molecule type" value="Genomic_DNA"/>
</dbReference>
<dbReference type="InterPro" id="IPR002734">
    <property type="entry name" value="RibDG_C"/>
</dbReference>
<comment type="caution">
    <text evidence="5">The sequence shown here is derived from an EMBL/GenBank/DDBJ whole genome shotgun (WGS) entry which is preliminary data.</text>
</comment>
<evidence type="ECO:0000259" key="4">
    <source>
        <dbReference type="Pfam" id="PF01872"/>
    </source>
</evidence>
<comment type="pathway">
    <text evidence="1">Cofactor biosynthesis; riboflavin biosynthesis.</text>
</comment>
<dbReference type="GO" id="GO:0008703">
    <property type="term" value="F:5-amino-6-(5-phosphoribosylamino)uracil reductase activity"/>
    <property type="evidence" value="ECO:0007669"/>
    <property type="project" value="InterPro"/>
</dbReference>
<feature type="domain" description="Bacterial bifunctional deaminase-reductase C-terminal" evidence="4">
    <location>
        <begin position="38"/>
        <end position="249"/>
    </location>
</feature>
<dbReference type="Pfam" id="PF01872">
    <property type="entry name" value="RibD_C"/>
    <property type="match status" value="1"/>
</dbReference>
<evidence type="ECO:0000256" key="1">
    <source>
        <dbReference type="ARBA" id="ARBA00005104"/>
    </source>
</evidence>
<keyword evidence="2" id="KW-0521">NADP</keyword>
<evidence type="ECO:0000256" key="3">
    <source>
        <dbReference type="ARBA" id="ARBA00023002"/>
    </source>
</evidence>
<protein>
    <submittedName>
        <fullName evidence="5">Pyrimidine reductase family protein</fullName>
    </submittedName>
</protein>
<dbReference type="AlphaFoldDB" id="A0A9Q2W2Z9"/>
<dbReference type="SUPFAM" id="SSF53597">
    <property type="entry name" value="Dihydrofolate reductase-like"/>
    <property type="match status" value="1"/>
</dbReference>
<keyword evidence="3" id="KW-0560">Oxidoreductase</keyword>
<organism evidence="5 6">
    <name type="scientific">Curtobacterium flaccumfaciens pv. flaccumfaciens</name>
    <dbReference type="NCBI Taxonomy" id="138532"/>
    <lineage>
        <taxon>Bacteria</taxon>
        <taxon>Bacillati</taxon>
        <taxon>Actinomycetota</taxon>
        <taxon>Actinomycetes</taxon>
        <taxon>Micrococcales</taxon>
        <taxon>Microbacteriaceae</taxon>
        <taxon>Curtobacterium</taxon>
    </lineage>
</organism>
<dbReference type="Gene3D" id="3.40.430.10">
    <property type="entry name" value="Dihydrofolate Reductase, subunit A"/>
    <property type="match status" value="1"/>
</dbReference>
<evidence type="ECO:0000313" key="5">
    <source>
        <dbReference type="EMBL" id="MBT1541931.1"/>
    </source>
</evidence>
<dbReference type="PANTHER" id="PTHR38011">
    <property type="entry name" value="DIHYDROFOLATE REDUCTASE FAMILY PROTEIN (AFU_ORTHOLOGUE AFUA_8G06820)"/>
    <property type="match status" value="1"/>
</dbReference>
<sequence>MAHPRGIEAQHVTVLPPSIADLSDDDLLELYTADVGDPWLRVNFVATLDGSASAAGVSGSLGGDDDLRVFDLLRRVADVVLVAAGTVRDEGYGPMVLHDADVAWRRAHGMPDHPVFAIVTGSLSLDPASRVFTEAPVRPIVLTSATAAASATARALAEVADVVPCSADDAPDSVDAGRIRGVLADRGLGTIHCEGGPSFLGALVAVDAVDELTLTIDPSLEGGEGPRIARGSSPELRRMRPAHVLLGAGDVLLTRYVRAR</sequence>
<dbReference type="Proteomes" id="UP000709437">
    <property type="component" value="Unassembled WGS sequence"/>
</dbReference>
<dbReference type="GO" id="GO:0009231">
    <property type="term" value="P:riboflavin biosynthetic process"/>
    <property type="evidence" value="ECO:0007669"/>
    <property type="project" value="InterPro"/>
</dbReference>
<name>A0A9Q2W2Z9_9MICO</name>
<reference evidence="5" key="1">
    <citation type="submission" date="2021-05" db="EMBL/GenBank/DDBJ databases">
        <title>Whole genome sequence of Curtobacterium flaccumfaciens pv. flaccumfaciens strain CFBP 3417.</title>
        <authorList>
            <person name="Osdaghi E."/>
            <person name="Taghouti G."/>
            <person name="Portier P."/>
            <person name="Fazliarab A."/>
            <person name="Taghavi S.M."/>
            <person name="Briand M."/>
            <person name="Le-Saux M."/>
            <person name="Jacques M.-A."/>
        </authorList>
    </citation>
    <scope>NUCLEOTIDE SEQUENCE</scope>
    <source>
        <strain evidence="5">CFBP 3417</strain>
    </source>
</reference>